<keyword evidence="2" id="KW-0472">Membrane</keyword>
<feature type="region of interest" description="Disordered" evidence="1">
    <location>
        <begin position="1"/>
        <end position="42"/>
    </location>
</feature>
<dbReference type="NCBIfam" id="NF038065">
    <property type="entry name" value="Pr6Pr"/>
    <property type="match status" value="1"/>
</dbReference>
<gene>
    <name evidence="3" type="ORF">ACFQWG_04760</name>
</gene>
<dbReference type="InterPro" id="IPR049713">
    <property type="entry name" value="Pr6Pr-like"/>
</dbReference>
<dbReference type="EMBL" id="JBHTEF010000001">
    <property type="protein sequence ID" value="MFC7580526.1"/>
    <property type="molecule type" value="Genomic_DNA"/>
</dbReference>
<dbReference type="RefSeq" id="WP_380972631.1">
    <property type="nucleotide sequence ID" value="NZ_JBHTEF010000001.1"/>
</dbReference>
<feature type="transmembrane region" description="Helical" evidence="2">
    <location>
        <begin position="98"/>
        <end position="118"/>
    </location>
</feature>
<feature type="transmembrane region" description="Helical" evidence="2">
    <location>
        <begin position="50"/>
        <end position="71"/>
    </location>
</feature>
<accession>A0ABW2SLY8</accession>
<dbReference type="Proteomes" id="UP001596527">
    <property type="component" value="Unassembled WGS sequence"/>
</dbReference>
<organism evidence="3 4">
    <name type="scientific">Schaalia naturae</name>
    <dbReference type="NCBI Taxonomy" id="635203"/>
    <lineage>
        <taxon>Bacteria</taxon>
        <taxon>Bacillati</taxon>
        <taxon>Actinomycetota</taxon>
        <taxon>Actinomycetes</taxon>
        <taxon>Actinomycetales</taxon>
        <taxon>Actinomycetaceae</taxon>
        <taxon>Schaalia</taxon>
    </lineage>
</organism>
<evidence type="ECO:0000313" key="3">
    <source>
        <dbReference type="EMBL" id="MFC7580526.1"/>
    </source>
</evidence>
<keyword evidence="2" id="KW-1133">Transmembrane helix</keyword>
<feature type="compositionally biased region" description="Low complexity" evidence="1">
    <location>
        <begin position="9"/>
        <end position="18"/>
    </location>
</feature>
<proteinExistence type="predicted"/>
<feature type="transmembrane region" description="Helical" evidence="2">
    <location>
        <begin position="130"/>
        <end position="150"/>
    </location>
</feature>
<name>A0ABW2SLY8_9ACTO</name>
<keyword evidence="4" id="KW-1185">Reference proteome</keyword>
<feature type="transmembrane region" description="Helical" evidence="2">
    <location>
        <begin position="235"/>
        <end position="254"/>
    </location>
</feature>
<evidence type="ECO:0000256" key="2">
    <source>
        <dbReference type="SAM" id="Phobius"/>
    </source>
</evidence>
<comment type="caution">
    <text evidence="3">The sequence shown here is derived from an EMBL/GenBank/DDBJ whole genome shotgun (WGS) entry which is preliminary data.</text>
</comment>
<evidence type="ECO:0000313" key="4">
    <source>
        <dbReference type="Proteomes" id="UP001596527"/>
    </source>
</evidence>
<keyword evidence="2" id="KW-0812">Transmembrane</keyword>
<protein>
    <submittedName>
        <fullName evidence="3">Pr6Pr family membrane protein</fullName>
    </submittedName>
</protein>
<evidence type="ECO:0000256" key="1">
    <source>
        <dbReference type="SAM" id="MobiDB-lite"/>
    </source>
</evidence>
<sequence length="278" mass="29175">MTIVDTHPAETARTAPAPARRDTALGRAAVPRPGGASVPDPTGNAVPARVLHALTALSALAGVALDLWAAYSTRSWLPAGAGFSTTFGPGWDGSLNRLAYFTTQSNLLVAAVSLALLVRPDPRTALLRALRVSALTSILLTGLVYAMVLAGPSLGGDFPVHVIVQTTLEHVLTPLFAVAAWMVSVRRPPSWRELALTPVLPALYLMATLARGALIDWYPYTFVDVPALGYAQVTRNAALVAVLLPVIAATLGLLGRALAPGRRDPVAPAPPQIPDEER</sequence>
<feature type="transmembrane region" description="Helical" evidence="2">
    <location>
        <begin position="162"/>
        <end position="183"/>
    </location>
</feature>
<feature type="transmembrane region" description="Helical" evidence="2">
    <location>
        <begin position="195"/>
        <end position="215"/>
    </location>
</feature>
<reference evidence="4" key="1">
    <citation type="journal article" date="2019" name="Int. J. Syst. Evol. Microbiol.">
        <title>The Global Catalogue of Microorganisms (GCM) 10K type strain sequencing project: providing services to taxonomists for standard genome sequencing and annotation.</title>
        <authorList>
            <consortium name="The Broad Institute Genomics Platform"/>
            <consortium name="The Broad Institute Genome Sequencing Center for Infectious Disease"/>
            <person name="Wu L."/>
            <person name="Ma J."/>
        </authorList>
    </citation>
    <scope>NUCLEOTIDE SEQUENCE [LARGE SCALE GENOMIC DNA]</scope>
    <source>
        <strain evidence="4">CCUG 56698</strain>
    </source>
</reference>